<name>A0A6S7KGE8_PARCT</name>
<accession>A0A6S7KGE8</accession>
<evidence type="ECO:0000313" key="1">
    <source>
        <dbReference type="EMBL" id="CAB4041160.1"/>
    </source>
</evidence>
<gene>
    <name evidence="1" type="ORF">PACLA_8A016310</name>
</gene>
<reference evidence="1" key="1">
    <citation type="submission" date="2020-04" db="EMBL/GenBank/DDBJ databases">
        <authorList>
            <person name="Alioto T."/>
            <person name="Alioto T."/>
            <person name="Gomez Garrido J."/>
        </authorList>
    </citation>
    <scope>NUCLEOTIDE SEQUENCE</scope>
    <source>
        <strain evidence="1">A484AB</strain>
    </source>
</reference>
<keyword evidence="2" id="KW-1185">Reference proteome</keyword>
<dbReference type="Proteomes" id="UP001152795">
    <property type="component" value="Unassembled WGS sequence"/>
</dbReference>
<protein>
    <submittedName>
        <fullName evidence="1">Uncharacterized protein</fullName>
    </submittedName>
</protein>
<proteinExistence type="predicted"/>
<sequence length="89" mass="9766">MTLKSSDNDNTIAVDDPNSIADLFNTFFASVLHQDQTHPANETTITDENCLTDIELTVDDILPLLHSLNEHKATGLDGISNKILKETAE</sequence>
<dbReference type="OrthoDB" id="6819250at2759"/>
<evidence type="ECO:0000313" key="2">
    <source>
        <dbReference type="Proteomes" id="UP001152795"/>
    </source>
</evidence>
<dbReference type="EMBL" id="CACRXK020027867">
    <property type="protein sequence ID" value="CAB4041160.1"/>
    <property type="molecule type" value="Genomic_DNA"/>
</dbReference>
<organism evidence="1 2">
    <name type="scientific">Paramuricea clavata</name>
    <name type="common">Red gorgonian</name>
    <name type="synonym">Violescent sea-whip</name>
    <dbReference type="NCBI Taxonomy" id="317549"/>
    <lineage>
        <taxon>Eukaryota</taxon>
        <taxon>Metazoa</taxon>
        <taxon>Cnidaria</taxon>
        <taxon>Anthozoa</taxon>
        <taxon>Octocorallia</taxon>
        <taxon>Malacalcyonacea</taxon>
        <taxon>Plexauridae</taxon>
        <taxon>Paramuricea</taxon>
    </lineage>
</organism>
<comment type="caution">
    <text evidence="1">The sequence shown here is derived from an EMBL/GenBank/DDBJ whole genome shotgun (WGS) entry which is preliminary data.</text>
</comment>
<dbReference type="AlphaFoldDB" id="A0A6S7KGE8"/>